<proteinExistence type="predicted"/>
<dbReference type="Proteomes" id="UP000784294">
    <property type="component" value="Unassembled WGS sequence"/>
</dbReference>
<sequence length="191" mass="21301">MLFAFVISSMSQANKDISSLQGTYAIYPGSLLLTKESVKSNKTTETDSFHLFGQDSKAVSELHALGSLRSDQWTPNIESEVQNYIASMRARCHSEFKPLDNGLNCSSVMNKIAAETMTTQDGDFNFQPVRTLHSLPRLQMRKHPAKPDCYCQSSESLLRGLMIQLPFSVPVYKEEADGYVLSLQPDLNGEI</sequence>
<comment type="caution">
    <text evidence="1">The sequence shown here is derived from an EMBL/GenBank/DDBJ whole genome shotgun (WGS) entry which is preliminary data.</text>
</comment>
<organism evidence="1 2">
    <name type="scientific">Protopolystoma xenopodis</name>
    <dbReference type="NCBI Taxonomy" id="117903"/>
    <lineage>
        <taxon>Eukaryota</taxon>
        <taxon>Metazoa</taxon>
        <taxon>Spiralia</taxon>
        <taxon>Lophotrochozoa</taxon>
        <taxon>Platyhelminthes</taxon>
        <taxon>Monogenea</taxon>
        <taxon>Polyopisthocotylea</taxon>
        <taxon>Polystomatidea</taxon>
        <taxon>Polystomatidae</taxon>
        <taxon>Protopolystoma</taxon>
    </lineage>
</organism>
<keyword evidence="2" id="KW-1185">Reference proteome</keyword>
<dbReference type="EMBL" id="CAAALY010007940">
    <property type="protein sequence ID" value="VEL10068.1"/>
    <property type="molecule type" value="Genomic_DNA"/>
</dbReference>
<gene>
    <name evidence="1" type="ORF">PXEA_LOCUS3508</name>
</gene>
<evidence type="ECO:0000313" key="1">
    <source>
        <dbReference type="EMBL" id="VEL10068.1"/>
    </source>
</evidence>
<accession>A0A3S5CI29</accession>
<dbReference type="AlphaFoldDB" id="A0A3S5CI29"/>
<evidence type="ECO:0000313" key="2">
    <source>
        <dbReference type="Proteomes" id="UP000784294"/>
    </source>
</evidence>
<protein>
    <submittedName>
        <fullName evidence="1">Uncharacterized protein</fullName>
    </submittedName>
</protein>
<reference evidence="1" key="1">
    <citation type="submission" date="2018-11" db="EMBL/GenBank/DDBJ databases">
        <authorList>
            <consortium name="Pathogen Informatics"/>
        </authorList>
    </citation>
    <scope>NUCLEOTIDE SEQUENCE</scope>
</reference>
<name>A0A3S5CI29_9PLAT</name>